<dbReference type="EMBL" id="JBHSKV010000008">
    <property type="protein sequence ID" value="MFC5134407.1"/>
    <property type="molecule type" value="Genomic_DNA"/>
</dbReference>
<sequence>MNGPVPPLSAGTIDAPSGIDVTVGQGVAGGAVAAFLTTLAVAAVLVAVRPAYVERMTDAVLERPASSFLYGLFLLLALFVSVFMLAITGIGLLLAVPLLLVAYVVWAVGAAVAYLAVADRLVGHDDGWPKAILVAAALNGVLAATGVGALVALAIGATGFGAVLDDWFG</sequence>
<feature type="transmembrane region" description="Helical" evidence="1">
    <location>
        <begin position="27"/>
        <end position="48"/>
    </location>
</feature>
<evidence type="ECO:0000313" key="4">
    <source>
        <dbReference type="Proteomes" id="UP001596145"/>
    </source>
</evidence>
<evidence type="ECO:0000313" key="3">
    <source>
        <dbReference type="EMBL" id="MFC5134407.1"/>
    </source>
</evidence>
<proteinExistence type="predicted"/>
<dbReference type="Pfam" id="PF26514">
    <property type="entry name" value="DUF8173"/>
    <property type="match status" value="1"/>
</dbReference>
<dbReference type="RefSeq" id="WP_122105498.1">
    <property type="nucleotide sequence ID" value="NZ_JBHSKV010000008.1"/>
</dbReference>
<protein>
    <recommendedName>
        <fullName evidence="2">DUF8173 domain-containing protein</fullName>
    </recommendedName>
</protein>
<feature type="transmembrane region" description="Helical" evidence="1">
    <location>
        <begin position="100"/>
        <end position="119"/>
    </location>
</feature>
<reference evidence="3 4" key="1">
    <citation type="journal article" date="2019" name="Int. J. Syst. Evol. Microbiol.">
        <title>The Global Catalogue of Microorganisms (GCM) 10K type strain sequencing project: providing services to taxonomists for standard genome sequencing and annotation.</title>
        <authorList>
            <consortium name="The Broad Institute Genomics Platform"/>
            <consortium name="The Broad Institute Genome Sequencing Center for Infectious Disease"/>
            <person name="Wu L."/>
            <person name="Ma J."/>
        </authorList>
    </citation>
    <scope>NUCLEOTIDE SEQUENCE [LARGE SCALE GENOMIC DNA]</scope>
    <source>
        <strain evidence="3 4">CGMCC 1.16026</strain>
    </source>
</reference>
<comment type="caution">
    <text evidence="3">The sequence shown here is derived from an EMBL/GenBank/DDBJ whole genome shotgun (WGS) entry which is preliminary data.</text>
</comment>
<accession>A0ABD5QQF1</accession>
<evidence type="ECO:0000259" key="2">
    <source>
        <dbReference type="Pfam" id="PF26514"/>
    </source>
</evidence>
<feature type="domain" description="DUF8173" evidence="2">
    <location>
        <begin position="15"/>
        <end position="165"/>
    </location>
</feature>
<feature type="transmembrane region" description="Helical" evidence="1">
    <location>
        <begin position="68"/>
        <end position="94"/>
    </location>
</feature>
<dbReference type="Proteomes" id="UP001596145">
    <property type="component" value="Unassembled WGS sequence"/>
</dbReference>
<evidence type="ECO:0000256" key="1">
    <source>
        <dbReference type="SAM" id="Phobius"/>
    </source>
</evidence>
<keyword evidence="1" id="KW-0472">Membrane</keyword>
<gene>
    <name evidence="3" type="ORF">ACFPJA_06700</name>
</gene>
<organism evidence="3 4">
    <name type="scientific">Halorubrum glutamatedens</name>
    <dbReference type="NCBI Taxonomy" id="2707018"/>
    <lineage>
        <taxon>Archaea</taxon>
        <taxon>Methanobacteriati</taxon>
        <taxon>Methanobacteriota</taxon>
        <taxon>Stenosarchaea group</taxon>
        <taxon>Halobacteria</taxon>
        <taxon>Halobacteriales</taxon>
        <taxon>Haloferacaceae</taxon>
        <taxon>Halorubrum</taxon>
    </lineage>
</organism>
<keyword evidence="4" id="KW-1185">Reference proteome</keyword>
<feature type="transmembrane region" description="Helical" evidence="1">
    <location>
        <begin position="131"/>
        <end position="164"/>
    </location>
</feature>
<dbReference type="InterPro" id="IPR058486">
    <property type="entry name" value="DUF8173"/>
</dbReference>
<dbReference type="AlphaFoldDB" id="A0ABD5QQF1"/>
<keyword evidence="1" id="KW-0812">Transmembrane</keyword>
<name>A0ABD5QQF1_9EURY</name>
<keyword evidence="1" id="KW-1133">Transmembrane helix</keyword>